<reference evidence="2" key="1">
    <citation type="submission" date="2018-11" db="EMBL/GenBank/DDBJ databases">
        <authorList>
            <person name="Alioto T."/>
            <person name="Alioto T."/>
        </authorList>
    </citation>
    <scope>NUCLEOTIDE SEQUENCE</scope>
</reference>
<keyword evidence="3" id="KW-1185">Reference proteome</keyword>
<dbReference type="Pfam" id="PF17921">
    <property type="entry name" value="Integrase_H2C2"/>
    <property type="match status" value="1"/>
</dbReference>
<dbReference type="InterPro" id="IPR041588">
    <property type="entry name" value="Integrase_H2C2"/>
</dbReference>
<dbReference type="GO" id="GO:0003676">
    <property type="term" value="F:nucleic acid binding"/>
    <property type="evidence" value="ECO:0007669"/>
    <property type="project" value="InterPro"/>
</dbReference>
<dbReference type="InterPro" id="IPR012337">
    <property type="entry name" value="RNaseH-like_sf"/>
</dbReference>
<dbReference type="EMBL" id="UYJE01003800">
    <property type="protein sequence ID" value="VDI22537.1"/>
    <property type="molecule type" value="Genomic_DNA"/>
</dbReference>
<dbReference type="FunFam" id="3.30.420.10:FF:000032">
    <property type="entry name" value="Retrovirus-related Pol polyprotein from transposon 297-like Protein"/>
    <property type="match status" value="1"/>
</dbReference>
<dbReference type="PROSITE" id="PS50994">
    <property type="entry name" value="INTEGRASE"/>
    <property type="match status" value="1"/>
</dbReference>
<dbReference type="InterPro" id="IPR001584">
    <property type="entry name" value="Integrase_cat-core"/>
</dbReference>
<organism evidence="2 3">
    <name type="scientific">Mytilus galloprovincialis</name>
    <name type="common">Mediterranean mussel</name>
    <dbReference type="NCBI Taxonomy" id="29158"/>
    <lineage>
        <taxon>Eukaryota</taxon>
        <taxon>Metazoa</taxon>
        <taxon>Spiralia</taxon>
        <taxon>Lophotrochozoa</taxon>
        <taxon>Mollusca</taxon>
        <taxon>Bivalvia</taxon>
        <taxon>Autobranchia</taxon>
        <taxon>Pteriomorphia</taxon>
        <taxon>Mytilida</taxon>
        <taxon>Mytiloidea</taxon>
        <taxon>Mytilidae</taxon>
        <taxon>Mytilinae</taxon>
        <taxon>Mytilus</taxon>
    </lineage>
</organism>
<gene>
    <name evidence="2" type="ORF">MGAL_10B093698</name>
</gene>
<accession>A0A8B6DPZ3</accession>
<dbReference type="PANTHER" id="PTHR37984:SF15">
    <property type="entry name" value="INTEGRASE CATALYTIC DOMAIN-CONTAINING PROTEIN"/>
    <property type="match status" value="1"/>
</dbReference>
<dbReference type="InterPro" id="IPR036397">
    <property type="entry name" value="RNaseH_sf"/>
</dbReference>
<evidence type="ECO:0000259" key="1">
    <source>
        <dbReference type="PROSITE" id="PS50994"/>
    </source>
</evidence>
<dbReference type="SUPFAM" id="SSF53098">
    <property type="entry name" value="Ribonuclease H-like"/>
    <property type="match status" value="1"/>
</dbReference>
<proteinExistence type="predicted"/>
<dbReference type="AlphaFoldDB" id="A0A8B6DPZ3"/>
<dbReference type="Gene3D" id="3.30.420.10">
    <property type="entry name" value="Ribonuclease H-like superfamily/Ribonuclease H"/>
    <property type="match status" value="1"/>
</dbReference>
<dbReference type="InterPro" id="IPR050951">
    <property type="entry name" value="Retrovirus_Pol_polyprotein"/>
</dbReference>
<protein>
    <recommendedName>
        <fullName evidence="1">Integrase catalytic domain-containing protein</fullName>
    </recommendedName>
</protein>
<evidence type="ECO:0000313" key="2">
    <source>
        <dbReference type="EMBL" id="VDI22537.1"/>
    </source>
</evidence>
<dbReference type="GO" id="GO:0015074">
    <property type="term" value="P:DNA integration"/>
    <property type="evidence" value="ECO:0007669"/>
    <property type="project" value="InterPro"/>
</dbReference>
<evidence type="ECO:0000313" key="3">
    <source>
        <dbReference type="Proteomes" id="UP000596742"/>
    </source>
</evidence>
<feature type="domain" description="Integrase catalytic" evidence="1">
    <location>
        <begin position="63"/>
        <end position="222"/>
    </location>
</feature>
<sequence>MELCHELPSAGHQGMVRTMAKVKTRYQWYRMTSDIKAFVATCSVCNKNKKPNRYGRCPMINYHAGSPMERVHLDFMGPLPKTKNGHENILMLVDQFTKWTECIPLPSQTAEVTAQAAINEFFSRFGYPFEIFSDQGRNFESSLFKAVCDLLQIHKARTTPYRPSANGQVERQNRSLMDAVRCFVDQQQDSWDEHLAQLAGALRASVNRSTGYTPNKLMLGRETNQPAELMFGTTEDHKYTGTEEYIIGLEKAMKTSHEIARKTLKTTQARMKKDYDLRVLERQYAPGDLVMSYKGSKVEEDPKLGGMSDVNNNLQNLSITPKPKKGRGTTIEGIGGTYELVSGVGFVLVEEASSTSNLKVQVEQAPLLHSPRDSLVYVKRGPAGR</sequence>
<dbReference type="Gene3D" id="1.10.340.70">
    <property type="match status" value="1"/>
</dbReference>
<dbReference type="Pfam" id="PF00665">
    <property type="entry name" value="rve"/>
    <property type="match status" value="1"/>
</dbReference>
<dbReference type="OrthoDB" id="95964at2759"/>
<name>A0A8B6DPZ3_MYTGA</name>
<dbReference type="PANTHER" id="PTHR37984">
    <property type="entry name" value="PROTEIN CBG26694"/>
    <property type="match status" value="1"/>
</dbReference>
<comment type="caution">
    <text evidence="2">The sequence shown here is derived from an EMBL/GenBank/DDBJ whole genome shotgun (WGS) entry which is preliminary data.</text>
</comment>
<dbReference type="Proteomes" id="UP000596742">
    <property type="component" value="Unassembled WGS sequence"/>
</dbReference>